<evidence type="ECO:0000256" key="12">
    <source>
        <dbReference type="RuleBase" id="RU363101"/>
    </source>
</evidence>
<dbReference type="InterPro" id="IPR052075">
    <property type="entry name" value="Heme_exporter_D"/>
</dbReference>
<comment type="function">
    <text evidence="1 12">Required for the export of heme to the periplasm for the biogenesis of c-type cytochromes.</text>
</comment>
<dbReference type="AlphaFoldDB" id="X7E6S8"/>
<proteinExistence type="inferred from homology"/>
<comment type="subcellular location">
    <subcellularLocation>
        <location evidence="2 12">Cell inner membrane</location>
        <topology evidence="2 12">Single-pass membrane protein</topology>
    </subcellularLocation>
</comment>
<dbReference type="RefSeq" id="WP_036161211.1">
    <property type="nucleotide sequence ID" value="NZ_JAMB01000006.1"/>
</dbReference>
<gene>
    <name evidence="13" type="ORF">MUS1_12905</name>
</gene>
<keyword evidence="7 12" id="KW-0997">Cell inner membrane</keyword>
<evidence type="ECO:0000313" key="14">
    <source>
        <dbReference type="Proteomes" id="UP000054058"/>
    </source>
</evidence>
<keyword evidence="5 12" id="KW-0813">Transport</keyword>
<keyword evidence="6 12" id="KW-1003">Cell membrane</keyword>
<protein>
    <recommendedName>
        <fullName evidence="4 12">Heme exporter protein D</fullName>
    </recommendedName>
</protein>
<keyword evidence="14" id="KW-1185">Reference proteome</keyword>
<keyword evidence="11 12" id="KW-0472">Membrane</keyword>
<comment type="similarity">
    <text evidence="3 12">Belongs to the CcmD/CycX/HelD family.</text>
</comment>
<evidence type="ECO:0000256" key="6">
    <source>
        <dbReference type="ARBA" id="ARBA00022475"/>
    </source>
</evidence>
<evidence type="ECO:0000256" key="8">
    <source>
        <dbReference type="ARBA" id="ARBA00022692"/>
    </source>
</evidence>
<dbReference type="eggNOG" id="COG3114">
    <property type="taxonomic scope" value="Bacteria"/>
</dbReference>
<evidence type="ECO:0000256" key="4">
    <source>
        <dbReference type="ARBA" id="ARBA00016461"/>
    </source>
</evidence>
<dbReference type="GO" id="GO:0005886">
    <property type="term" value="C:plasma membrane"/>
    <property type="evidence" value="ECO:0007669"/>
    <property type="project" value="UniProtKB-SubCell"/>
</dbReference>
<dbReference type="GO" id="GO:0017004">
    <property type="term" value="P:cytochrome complex assembly"/>
    <property type="evidence" value="ECO:0007669"/>
    <property type="project" value="UniProtKB-KW"/>
</dbReference>
<evidence type="ECO:0000256" key="2">
    <source>
        <dbReference type="ARBA" id="ARBA00004377"/>
    </source>
</evidence>
<dbReference type="PANTHER" id="PTHR37531:SF1">
    <property type="entry name" value="HEME EXPORTER PROTEIN D"/>
    <property type="match status" value="1"/>
</dbReference>
<dbReference type="OrthoDB" id="9815607at2"/>
<name>X7E6S8_9GAMM</name>
<evidence type="ECO:0000256" key="7">
    <source>
        <dbReference type="ARBA" id="ARBA00022519"/>
    </source>
</evidence>
<organism evidence="13 14">
    <name type="scientific">Marinomonas ushuaiensis DSM 15871</name>
    <dbReference type="NCBI Taxonomy" id="1122207"/>
    <lineage>
        <taxon>Bacteria</taxon>
        <taxon>Pseudomonadati</taxon>
        <taxon>Pseudomonadota</taxon>
        <taxon>Gammaproteobacteria</taxon>
        <taxon>Oceanospirillales</taxon>
        <taxon>Oceanospirillaceae</taxon>
        <taxon>Marinomonas</taxon>
    </lineage>
</organism>
<keyword evidence="8 12" id="KW-0812">Transmembrane</keyword>
<evidence type="ECO:0000313" key="13">
    <source>
        <dbReference type="EMBL" id="ETX10871.1"/>
    </source>
</evidence>
<dbReference type="Pfam" id="PF04995">
    <property type="entry name" value="CcmD"/>
    <property type="match status" value="1"/>
</dbReference>
<dbReference type="NCBIfam" id="TIGR03141">
    <property type="entry name" value="cytochro_ccmD"/>
    <property type="match status" value="1"/>
</dbReference>
<dbReference type="InterPro" id="IPR007078">
    <property type="entry name" value="Haem_export_protD_CcmD"/>
</dbReference>
<sequence length="58" mass="6899">MAFDNLTDFFEMGRHGVYVWSVYGFSTVSLALITWSTLSKRHQIQETLRKRFLRDKTI</sequence>
<reference evidence="13 14" key="1">
    <citation type="submission" date="2014-01" db="EMBL/GenBank/DDBJ databases">
        <title>Marinomonas ushuaiensis DSM 15871 Genome Sequencing.</title>
        <authorList>
            <person name="Lai Q."/>
            <person name="Shao Z.S."/>
        </authorList>
    </citation>
    <scope>NUCLEOTIDE SEQUENCE [LARGE SCALE GENOMIC DNA]</scope>
    <source>
        <strain evidence="13 14">DSM 15871</strain>
    </source>
</reference>
<dbReference type="GO" id="GO:0015886">
    <property type="term" value="P:heme transport"/>
    <property type="evidence" value="ECO:0007669"/>
    <property type="project" value="InterPro"/>
</dbReference>
<keyword evidence="10 12" id="KW-1133">Transmembrane helix</keyword>
<comment type="caution">
    <text evidence="13">The sequence shown here is derived from an EMBL/GenBank/DDBJ whole genome shotgun (WGS) entry which is preliminary data.</text>
</comment>
<evidence type="ECO:0000256" key="5">
    <source>
        <dbReference type="ARBA" id="ARBA00022448"/>
    </source>
</evidence>
<keyword evidence="9 12" id="KW-0201">Cytochrome c-type biogenesis</keyword>
<accession>X7E6S8</accession>
<evidence type="ECO:0000256" key="3">
    <source>
        <dbReference type="ARBA" id="ARBA00008741"/>
    </source>
</evidence>
<dbReference type="STRING" id="1122207.MUS1_12905"/>
<evidence type="ECO:0000256" key="11">
    <source>
        <dbReference type="ARBA" id="ARBA00023136"/>
    </source>
</evidence>
<evidence type="ECO:0000256" key="9">
    <source>
        <dbReference type="ARBA" id="ARBA00022748"/>
    </source>
</evidence>
<dbReference type="EMBL" id="JAMB01000006">
    <property type="protein sequence ID" value="ETX10871.1"/>
    <property type="molecule type" value="Genomic_DNA"/>
</dbReference>
<dbReference type="PATRIC" id="fig|1122207.3.peg.1719"/>
<dbReference type="GO" id="GO:1903607">
    <property type="term" value="P:cytochrome c biosynthetic process"/>
    <property type="evidence" value="ECO:0007669"/>
    <property type="project" value="TreeGrafter"/>
</dbReference>
<dbReference type="Proteomes" id="UP000054058">
    <property type="component" value="Unassembled WGS sequence"/>
</dbReference>
<evidence type="ECO:0000256" key="10">
    <source>
        <dbReference type="ARBA" id="ARBA00022989"/>
    </source>
</evidence>
<dbReference type="PANTHER" id="PTHR37531">
    <property type="entry name" value="HEME EXPORTER PROTEIN D"/>
    <property type="match status" value="1"/>
</dbReference>
<evidence type="ECO:0000256" key="1">
    <source>
        <dbReference type="ARBA" id="ARBA00002442"/>
    </source>
</evidence>
<feature type="transmembrane region" description="Helical" evidence="12">
    <location>
        <begin position="20"/>
        <end position="38"/>
    </location>
</feature>